<evidence type="ECO:0000313" key="2">
    <source>
        <dbReference type="Proteomes" id="UP000054977"/>
    </source>
</evidence>
<sequence length="116" mass="12522">MCIGAPWSARCVESRKKNASDFPARITSDPDALVEGYEALRIDMVEKRGCCPSGRGRTLLMRKGMAAWIAGMREIAPCTPTARVTTHDTGPSAGIRQDLIDILTSMVLANALEETA</sequence>
<evidence type="ECO:0000313" key="1">
    <source>
        <dbReference type="EMBL" id="SAL69344.1"/>
    </source>
</evidence>
<gene>
    <name evidence="1" type="ORF">AWB65_06822</name>
</gene>
<comment type="caution">
    <text evidence="1">The sequence shown here is derived from an EMBL/GenBank/DDBJ whole genome shotgun (WGS) entry which is preliminary data.</text>
</comment>
<accession>A0A158JKF6</accession>
<dbReference type="Proteomes" id="UP000054977">
    <property type="component" value="Unassembled WGS sequence"/>
</dbReference>
<reference evidence="1" key="1">
    <citation type="submission" date="2016-01" db="EMBL/GenBank/DDBJ databases">
        <authorList>
            <person name="Peeters C."/>
        </authorList>
    </citation>
    <scope>NUCLEOTIDE SEQUENCE [LARGE SCALE GENOMIC DNA]</scope>
    <source>
        <strain evidence="1">LMG 22934</strain>
    </source>
</reference>
<dbReference type="EMBL" id="FCNW02000134">
    <property type="protein sequence ID" value="SAL69344.1"/>
    <property type="molecule type" value="Genomic_DNA"/>
</dbReference>
<dbReference type="AlphaFoldDB" id="A0A158JKF6"/>
<protein>
    <submittedName>
        <fullName evidence="1">Uncharacterized protein</fullName>
    </submittedName>
</protein>
<dbReference type="STRING" id="326474.AWB65_06822"/>
<proteinExistence type="predicted"/>
<organism evidence="1 2">
    <name type="scientific">Caballeronia humi</name>
    <dbReference type="NCBI Taxonomy" id="326474"/>
    <lineage>
        <taxon>Bacteria</taxon>
        <taxon>Pseudomonadati</taxon>
        <taxon>Pseudomonadota</taxon>
        <taxon>Betaproteobacteria</taxon>
        <taxon>Burkholderiales</taxon>
        <taxon>Burkholderiaceae</taxon>
        <taxon>Caballeronia</taxon>
    </lineage>
</organism>
<keyword evidence="2" id="KW-1185">Reference proteome</keyword>
<name>A0A158JKF6_9BURK</name>